<evidence type="ECO:0000256" key="1">
    <source>
        <dbReference type="SAM" id="Phobius"/>
    </source>
</evidence>
<dbReference type="PANTHER" id="PTHR39430:SF1">
    <property type="entry name" value="PROTEASE"/>
    <property type="match status" value="1"/>
</dbReference>
<keyword evidence="3" id="KW-0378">Hydrolase</keyword>
<keyword evidence="1" id="KW-0812">Transmembrane</keyword>
<comment type="caution">
    <text evidence="3">The sequence shown here is derived from an EMBL/GenBank/DDBJ whole genome shotgun (WGS) entry which is preliminary data.</text>
</comment>
<feature type="transmembrane region" description="Helical" evidence="1">
    <location>
        <begin position="129"/>
        <end position="152"/>
    </location>
</feature>
<dbReference type="Pfam" id="PF02517">
    <property type="entry name" value="Rce1-like"/>
    <property type="match status" value="1"/>
</dbReference>
<feature type="transmembrane region" description="Helical" evidence="1">
    <location>
        <begin position="102"/>
        <end position="123"/>
    </location>
</feature>
<feature type="transmembrane region" description="Helical" evidence="1">
    <location>
        <begin position="279"/>
        <end position="296"/>
    </location>
</feature>
<evidence type="ECO:0000313" key="3">
    <source>
        <dbReference type="EMBL" id="MFC5343284.1"/>
    </source>
</evidence>
<feature type="transmembrane region" description="Helical" evidence="1">
    <location>
        <begin position="164"/>
        <end position="188"/>
    </location>
</feature>
<feature type="transmembrane region" description="Helical" evidence="1">
    <location>
        <begin position="200"/>
        <end position="219"/>
    </location>
</feature>
<keyword evidence="1" id="KW-0472">Membrane</keyword>
<feature type="domain" description="CAAX prenyl protease 2/Lysostaphin resistance protein A-like" evidence="2">
    <location>
        <begin position="142"/>
        <end position="237"/>
    </location>
</feature>
<keyword evidence="1" id="KW-1133">Transmembrane helix</keyword>
<feature type="transmembrane region" description="Helical" evidence="1">
    <location>
        <begin position="60"/>
        <end position="81"/>
    </location>
</feature>
<evidence type="ECO:0000313" key="4">
    <source>
        <dbReference type="Proteomes" id="UP001596152"/>
    </source>
</evidence>
<sequence length="317" mass="33518">MAGIELYAPRLARHRRTWSVAAVVMGLVFMVGGQLLGVIPAVALGLMTTEGTTSGWVGDLYMLVVMFGLTALLLTGWVLWFERRPLSTIGFNENGLKRFVRGYLIGLGFLVATVGIIWVAGGYRIEGGGVFASAALGAGLLPIGALLLGFIVQGSTEEIVFRGWLMQLIASRHGLVVALIVNAILFGLAHAGNTEPTRELALGVVNIVLFGTFIGLYAAREGSLWGVCGWHAAWNWLLGLGFGLEVSGHVMDVTPLVVDLTATDGAPWWLTGASFGPEASVVTTAILLLSIVWVVTRGPFTGYAKPEPVASAETPAT</sequence>
<reference evidence="4" key="1">
    <citation type="journal article" date="2019" name="Int. J. Syst. Evol. Microbiol.">
        <title>The Global Catalogue of Microorganisms (GCM) 10K type strain sequencing project: providing services to taxonomists for standard genome sequencing and annotation.</title>
        <authorList>
            <consortium name="The Broad Institute Genomics Platform"/>
            <consortium name="The Broad Institute Genome Sequencing Center for Infectious Disease"/>
            <person name="Wu L."/>
            <person name="Ma J."/>
        </authorList>
    </citation>
    <scope>NUCLEOTIDE SEQUENCE [LARGE SCALE GENOMIC DNA]</scope>
    <source>
        <strain evidence="4">JCM 12125</strain>
    </source>
</reference>
<feature type="transmembrane region" description="Helical" evidence="1">
    <location>
        <begin position="20"/>
        <end position="48"/>
    </location>
</feature>
<gene>
    <name evidence="3" type="ORF">ACFPIE_05110</name>
</gene>
<proteinExistence type="predicted"/>
<dbReference type="RefSeq" id="WP_374038905.1">
    <property type="nucleotide sequence ID" value="NZ_CP169082.1"/>
</dbReference>
<dbReference type="PANTHER" id="PTHR39430">
    <property type="entry name" value="MEMBRANE-ASSOCIATED PROTEASE-RELATED"/>
    <property type="match status" value="1"/>
</dbReference>
<name>A0ABW0FPV6_9CAUL</name>
<dbReference type="InterPro" id="IPR003675">
    <property type="entry name" value="Rce1/LyrA-like_dom"/>
</dbReference>
<dbReference type="Proteomes" id="UP001596152">
    <property type="component" value="Unassembled WGS sequence"/>
</dbReference>
<dbReference type="GO" id="GO:0016787">
    <property type="term" value="F:hydrolase activity"/>
    <property type="evidence" value="ECO:0007669"/>
    <property type="project" value="UniProtKB-KW"/>
</dbReference>
<dbReference type="EC" id="3.4.-.-" evidence="3"/>
<dbReference type="EMBL" id="JBHSLF010000011">
    <property type="protein sequence ID" value="MFC5343284.1"/>
    <property type="molecule type" value="Genomic_DNA"/>
</dbReference>
<evidence type="ECO:0000259" key="2">
    <source>
        <dbReference type="Pfam" id="PF02517"/>
    </source>
</evidence>
<accession>A0ABW0FPV6</accession>
<keyword evidence="4" id="KW-1185">Reference proteome</keyword>
<organism evidence="3 4">
    <name type="scientific">Brevundimonas staleyi</name>
    <dbReference type="NCBI Taxonomy" id="74326"/>
    <lineage>
        <taxon>Bacteria</taxon>
        <taxon>Pseudomonadati</taxon>
        <taxon>Pseudomonadota</taxon>
        <taxon>Alphaproteobacteria</taxon>
        <taxon>Caulobacterales</taxon>
        <taxon>Caulobacteraceae</taxon>
        <taxon>Brevundimonas</taxon>
    </lineage>
</organism>
<protein>
    <submittedName>
        <fullName evidence="3">CPBP family intramembrane glutamic endopeptidase</fullName>
        <ecNumber evidence="3">3.4.-.-</ecNumber>
    </submittedName>
</protein>
<feature type="transmembrane region" description="Helical" evidence="1">
    <location>
        <begin position="224"/>
        <end position="244"/>
    </location>
</feature>